<evidence type="ECO:0000256" key="4">
    <source>
        <dbReference type="ARBA" id="ARBA00022989"/>
    </source>
</evidence>
<name>A0A1C5JE25_9ACTN</name>
<dbReference type="GO" id="GO:0005886">
    <property type="term" value="C:plasma membrane"/>
    <property type="evidence" value="ECO:0007669"/>
    <property type="project" value="UniProtKB-SubCell"/>
</dbReference>
<comment type="subcellular location">
    <subcellularLocation>
        <location evidence="1">Cell membrane</location>
        <topology evidence="1">Multi-pass membrane protein</topology>
    </subcellularLocation>
</comment>
<feature type="transmembrane region" description="Helical" evidence="6">
    <location>
        <begin position="27"/>
        <end position="51"/>
    </location>
</feature>
<reference evidence="8" key="1">
    <citation type="submission" date="2016-06" db="EMBL/GenBank/DDBJ databases">
        <authorList>
            <person name="Varghese N."/>
        </authorList>
    </citation>
    <scope>NUCLEOTIDE SEQUENCE [LARGE SCALE GENOMIC DNA]</scope>
    <source>
        <strain evidence="8">DSM 43171</strain>
    </source>
</reference>
<feature type="transmembrane region" description="Helical" evidence="6">
    <location>
        <begin position="100"/>
        <end position="128"/>
    </location>
</feature>
<gene>
    <name evidence="7" type="ORF">GA0070560_12814</name>
</gene>
<dbReference type="Proteomes" id="UP000199408">
    <property type="component" value="Unassembled WGS sequence"/>
</dbReference>
<accession>A0A1C5JE25</accession>
<keyword evidence="4 6" id="KW-1133">Transmembrane helix</keyword>
<dbReference type="PANTHER" id="PTHR42770:SF16">
    <property type="entry name" value="AMINO ACID PERMEASE"/>
    <property type="match status" value="1"/>
</dbReference>
<feature type="transmembrane region" description="Helical" evidence="6">
    <location>
        <begin position="57"/>
        <end position="79"/>
    </location>
</feature>
<dbReference type="PIRSF" id="PIRSF006060">
    <property type="entry name" value="AA_transporter"/>
    <property type="match status" value="1"/>
</dbReference>
<evidence type="ECO:0000256" key="6">
    <source>
        <dbReference type="SAM" id="Phobius"/>
    </source>
</evidence>
<dbReference type="Gene3D" id="1.20.1740.10">
    <property type="entry name" value="Amino acid/polyamine transporter I"/>
    <property type="match status" value="1"/>
</dbReference>
<evidence type="ECO:0000256" key="2">
    <source>
        <dbReference type="ARBA" id="ARBA00022475"/>
    </source>
</evidence>
<evidence type="ECO:0000313" key="7">
    <source>
        <dbReference type="EMBL" id="SCG68551.1"/>
    </source>
</evidence>
<feature type="transmembrane region" description="Helical" evidence="6">
    <location>
        <begin position="165"/>
        <end position="184"/>
    </location>
</feature>
<feature type="transmembrane region" description="Helical" evidence="6">
    <location>
        <begin position="282"/>
        <end position="312"/>
    </location>
</feature>
<evidence type="ECO:0000256" key="5">
    <source>
        <dbReference type="ARBA" id="ARBA00023136"/>
    </source>
</evidence>
<protein>
    <submittedName>
        <fullName evidence="7">Amino acid transporter</fullName>
    </submittedName>
</protein>
<dbReference type="STRING" id="47864.GA0070560_12814"/>
<keyword evidence="3 6" id="KW-0812">Transmembrane</keyword>
<feature type="transmembrane region" description="Helical" evidence="6">
    <location>
        <begin position="449"/>
        <end position="469"/>
    </location>
</feature>
<proteinExistence type="predicted"/>
<feature type="transmembrane region" description="Helical" evidence="6">
    <location>
        <begin position="140"/>
        <end position="158"/>
    </location>
</feature>
<dbReference type="AlphaFoldDB" id="A0A1C5JE25"/>
<keyword evidence="2" id="KW-1003">Cell membrane</keyword>
<dbReference type="PANTHER" id="PTHR42770">
    <property type="entry name" value="AMINO ACID TRANSPORTER-RELATED"/>
    <property type="match status" value="1"/>
</dbReference>
<keyword evidence="8" id="KW-1185">Reference proteome</keyword>
<feature type="transmembrane region" description="Helical" evidence="6">
    <location>
        <begin position="374"/>
        <end position="402"/>
    </location>
</feature>
<dbReference type="OrthoDB" id="137613at2"/>
<feature type="transmembrane region" description="Helical" evidence="6">
    <location>
        <begin position="204"/>
        <end position="230"/>
    </location>
</feature>
<sequence>MPPTSRLERPSNVSDALASGRLGVPSVIFFVLSAAAPLTVVAGVVTTGYAVTGVTGMPLAFLAVAAVLALFSVGYVAMARRVENAGAFYAYVSRGIGRPAGVGAAWVALIAYNALQVGLYGAIGAAAAPVFGTLFGVEPHWALVALVAWALVALLGLLRVDVNGLVLAVLLIAEIVVIVVFDLGQLTNPAGGSVSLDALSPANLVAPGAGALLVLAMTGFVGFESAVVFSEESKDPKRTVPLATYLSVVIIAGLYALSSWTMTVATGPENVSQQAGEQSVALIFNLAAAHFGDTVVTIGQALFMTSVLAAMISFHNTTARYAFALGRERVLPAAFGQTSPRTGSPRVASLAQSVLGLVVIVLYTVNGWDPVLQLFYWAGAGGGFGVLLLIATTSVAVIAFFARTATPENLWRRAVAPGLASVALVAVISVAVANFATLLGVAPDSPLRWAVPAVYPVAALLGVLWGVLLRRNRPEVYARIGLGAQSAAAAVLPGPGQPAPVRAGAGR</sequence>
<evidence type="ECO:0000256" key="3">
    <source>
        <dbReference type="ARBA" id="ARBA00022692"/>
    </source>
</evidence>
<dbReference type="GO" id="GO:0022857">
    <property type="term" value="F:transmembrane transporter activity"/>
    <property type="evidence" value="ECO:0007669"/>
    <property type="project" value="InterPro"/>
</dbReference>
<evidence type="ECO:0000256" key="1">
    <source>
        <dbReference type="ARBA" id="ARBA00004651"/>
    </source>
</evidence>
<feature type="transmembrane region" description="Helical" evidence="6">
    <location>
        <begin position="242"/>
        <end position="262"/>
    </location>
</feature>
<feature type="transmembrane region" description="Helical" evidence="6">
    <location>
        <begin position="414"/>
        <end position="437"/>
    </location>
</feature>
<dbReference type="InterPro" id="IPR050367">
    <property type="entry name" value="APC_superfamily"/>
</dbReference>
<feature type="transmembrane region" description="Helical" evidence="6">
    <location>
        <begin position="347"/>
        <end position="368"/>
    </location>
</feature>
<dbReference type="RefSeq" id="WP_091302202.1">
    <property type="nucleotide sequence ID" value="NZ_FMDN01000028.1"/>
</dbReference>
<dbReference type="InterPro" id="IPR002293">
    <property type="entry name" value="AA/rel_permease1"/>
</dbReference>
<dbReference type="EMBL" id="FMDN01000028">
    <property type="protein sequence ID" value="SCG68551.1"/>
    <property type="molecule type" value="Genomic_DNA"/>
</dbReference>
<keyword evidence="5 6" id="KW-0472">Membrane</keyword>
<dbReference type="Pfam" id="PF13520">
    <property type="entry name" value="AA_permease_2"/>
    <property type="match status" value="1"/>
</dbReference>
<evidence type="ECO:0000313" key="8">
    <source>
        <dbReference type="Proteomes" id="UP000199408"/>
    </source>
</evidence>
<organism evidence="7 8">
    <name type="scientific">Micromonospora halophytica</name>
    <dbReference type="NCBI Taxonomy" id="47864"/>
    <lineage>
        <taxon>Bacteria</taxon>
        <taxon>Bacillati</taxon>
        <taxon>Actinomycetota</taxon>
        <taxon>Actinomycetes</taxon>
        <taxon>Micromonosporales</taxon>
        <taxon>Micromonosporaceae</taxon>
        <taxon>Micromonospora</taxon>
    </lineage>
</organism>